<dbReference type="PANTHER" id="PTHR43792:SF1">
    <property type="entry name" value="N-ACETYLTRANSFERASE DOMAIN-CONTAINING PROTEIN"/>
    <property type="match status" value="1"/>
</dbReference>
<dbReference type="AlphaFoldDB" id="A0A2V4KIY8"/>
<dbReference type="Gene3D" id="3.40.630.30">
    <property type="match status" value="1"/>
</dbReference>
<gene>
    <name evidence="2" type="ORF">DMO17_18550</name>
</gene>
<dbReference type="InterPro" id="IPR051531">
    <property type="entry name" value="N-acetyltransferase"/>
</dbReference>
<sequence>MSDQVLSTERLWVRRVIRSDVEWFYRVYSQPEVTRWAGDGKPLTWDDCARWVDVTLENYAKYGYGMFCVLEQELDQVVGFCGLVHPEPGALPELKYAFAPEYWGRGYASELVPKFLSALVREFSLQKLIATVAVENKASQRVLAKSGMINVSSRAEGDSLTLVFERSCTFD</sequence>
<dbReference type="EMBL" id="QJRX01000011">
    <property type="protein sequence ID" value="PYC20198.1"/>
    <property type="molecule type" value="Genomic_DNA"/>
</dbReference>
<accession>A0A2V4KIY8</accession>
<dbReference type="OrthoDB" id="9801656at2"/>
<dbReference type="RefSeq" id="WP_110683963.1">
    <property type="nucleotide sequence ID" value="NZ_QJRX01000011.1"/>
</dbReference>
<evidence type="ECO:0000259" key="1">
    <source>
        <dbReference type="PROSITE" id="PS51186"/>
    </source>
</evidence>
<organism evidence="2 3">
    <name type="scientific">Aquipseudomonas alcaligenes</name>
    <name type="common">Pseudomonas alcaligenes</name>
    <dbReference type="NCBI Taxonomy" id="43263"/>
    <lineage>
        <taxon>Bacteria</taxon>
        <taxon>Pseudomonadati</taxon>
        <taxon>Pseudomonadota</taxon>
        <taxon>Gammaproteobacteria</taxon>
        <taxon>Pseudomonadales</taxon>
        <taxon>Pseudomonadaceae</taxon>
        <taxon>Aquipseudomonas</taxon>
    </lineage>
</organism>
<dbReference type="InterPro" id="IPR016181">
    <property type="entry name" value="Acyl_CoA_acyltransferase"/>
</dbReference>
<dbReference type="GO" id="GO:0016747">
    <property type="term" value="F:acyltransferase activity, transferring groups other than amino-acyl groups"/>
    <property type="evidence" value="ECO:0007669"/>
    <property type="project" value="InterPro"/>
</dbReference>
<dbReference type="Proteomes" id="UP000248146">
    <property type="component" value="Unassembled WGS sequence"/>
</dbReference>
<dbReference type="PANTHER" id="PTHR43792">
    <property type="entry name" value="GNAT FAMILY, PUTATIVE (AFU_ORTHOLOGUE AFUA_3G00765)-RELATED-RELATED"/>
    <property type="match status" value="1"/>
</dbReference>
<evidence type="ECO:0000313" key="2">
    <source>
        <dbReference type="EMBL" id="PYC20198.1"/>
    </source>
</evidence>
<feature type="domain" description="N-acetyltransferase" evidence="1">
    <location>
        <begin position="11"/>
        <end position="169"/>
    </location>
</feature>
<comment type="caution">
    <text evidence="2">The sequence shown here is derived from an EMBL/GenBank/DDBJ whole genome shotgun (WGS) entry which is preliminary data.</text>
</comment>
<protein>
    <recommendedName>
        <fullName evidence="1">N-acetyltransferase domain-containing protein</fullName>
    </recommendedName>
</protein>
<dbReference type="SUPFAM" id="SSF55729">
    <property type="entry name" value="Acyl-CoA N-acyltransferases (Nat)"/>
    <property type="match status" value="1"/>
</dbReference>
<dbReference type="InterPro" id="IPR000182">
    <property type="entry name" value="GNAT_dom"/>
</dbReference>
<name>A0A2V4KIY8_AQUAC</name>
<dbReference type="Pfam" id="PF13302">
    <property type="entry name" value="Acetyltransf_3"/>
    <property type="match status" value="1"/>
</dbReference>
<dbReference type="PROSITE" id="PS51186">
    <property type="entry name" value="GNAT"/>
    <property type="match status" value="1"/>
</dbReference>
<evidence type="ECO:0000313" key="3">
    <source>
        <dbReference type="Proteomes" id="UP000248146"/>
    </source>
</evidence>
<reference evidence="2 3" key="1">
    <citation type="submission" date="2018-06" db="EMBL/GenBank/DDBJ databases">
        <title>Pseudomonas diversity within urban Lake Michigan freshwaters.</title>
        <authorList>
            <person name="Batrich M."/>
            <person name="Hatzopoulos T."/>
            <person name="Putonti C."/>
        </authorList>
    </citation>
    <scope>NUCLEOTIDE SEQUENCE [LARGE SCALE GENOMIC DNA]</scope>
    <source>
        <strain evidence="2 3">MB-090714</strain>
    </source>
</reference>
<proteinExistence type="predicted"/>